<dbReference type="AlphaFoldDB" id="A0A7I9VCS5"/>
<keyword evidence="4" id="KW-1185">Reference proteome</keyword>
<protein>
    <submittedName>
        <fullName evidence="3">Uncharacterized protein</fullName>
    </submittedName>
</protein>
<reference evidence="4" key="1">
    <citation type="submission" date="2019-06" db="EMBL/GenBank/DDBJ databases">
        <title>Gordonia isolated from sludge of a wastewater treatment plant.</title>
        <authorList>
            <person name="Tamura T."/>
            <person name="Aoyama K."/>
            <person name="Kang Y."/>
            <person name="Saito S."/>
            <person name="Akiyama N."/>
            <person name="Yazawa K."/>
            <person name="Gonoi T."/>
            <person name="Mikami Y."/>
        </authorList>
    </citation>
    <scope>NUCLEOTIDE SEQUENCE [LARGE SCALE GENOMIC DNA]</scope>
    <source>
        <strain evidence="4">NBRC 107696</strain>
    </source>
</reference>
<dbReference type="EMBL" id="BJOV01000005">
    <property type="protein sequence ID" value="GEE02790.1"/>
    <property type="molecule type" value="Genomic_DNA"/>
</dbReference>
<accession>A0A7I9VCS5</accession>
<dbReference type="Proteomes" id="UP000444960">
    <property type="component" value="Unassembled WGS sequence"/>
</dbReference>
<feature type="transmembrane region" description="Helical" evidence="2">
    <location>
        <begin position="86"/>
        <end position="108"/>
    </location>
</feature>
<keyword evidence="2" id="KW-0812">Transmembrane</keyword>
<organism evidence="3 4">
    <name type="scientific">Gordonia spumicola</name>
    <dbReference type="NCBI Taxonomy" id="589161"/>
    <lineage>
        <taxon>Bacteria</taxon>
        <taxon>Bacillati</taxon>
        <taxon>Actinomycetota</taxon>
        <taxon>Actinomycetes</taxon>
        <taxon>Mycobacteriales</taxon>
        <taxon>Gordoniaceae</taxon>
        <taxon>Gordonia</taxon>
    </lineage>
</organism>
<sequence>MRLGFKPISTESSHPVVTRSPASSDVRQEGPPMTVLDTAHHDSDAPTGARSAPVDAARVRALGITLAVASPLWAAATAVFGEVVDFGWKTVLAGVAALVFQGALMMLLRVQERAGAMSKPGSARRLATIGYRVEYALLAGAVVSTVLDTFVLLHGSVIWAVFDACWPLSMLGMMIIGVRVAIAGRWQGALRWQTLFAQSWLIWGIPLMGLGTVGEIGMVAQVVLGYAALGVMLALHPERTR</sequence>
<feature type="transmembrane region" description="Helical" evidence="2">
    <location>
        <begin position="59"/>
        <end position="80"/>
    </location>
</feature>
<feature type="transmembrane region" description="Helical" evidence="2">
    <location>
        <begin position="157"/>
        <end position="178"/>
    </location>
</feature>
<gene>
    <name evidence="3" type="ORF">nbrc107696_32360</name>
</gene>
<comment type="caution">
    <text evidence="3">The sequence shown here is derived from an EMBL/GenBank/DDBJ whole genome shotgun (WGS) entry which is preliminary data.</text>
</comment>
<feature type="transmembrane region" description="Helical" evidence="2">
    <location>
        <begin position="129"/>
        <end position="151"/>
    </location>
</feature>
<keyword evidence="2" id="KW-1133">Transmembrane helix</keyword>
<keyword evidence="2" id="KW-0472">Membrane</keyword>
<evidence type="ECO:0000256" key="1">
    <source>
        <dbReference type="SAM" id="MobiDB-lite"/>
    </source>
</evidence>
<name>A0A7I9VCS5_9ACTN</name>
<evidence type="ECO:0000256" key="2">
    <source>
        <dbReference type="SAM" id="Phobius"/>
    </source>
</evidence>
<feature type="region of interest" description="Disordered" evidence="1">
    <location>
        <begin position="1"/>
        <end position="50"/>
    </location>
</feature>
<evidence type="ECO:0000313" key="3">
    <source>
        <dbReference type="EMBL" id="GEE02790.1"/>
    </source>
</evidence>
<evidence type="ECO:0000313" key="4">
    <source>
        <dbReference type="Proteomes" id="UP000444960"/>
    </source>
</evidence>
<feature type="compositionally biased region" description="Polar residues" evidence="1">
    <location>
        <begin position="9"/>
        <end position="25"/>
    </location>
</feature>
<proteinExistence type="predicted"/>